<dbReference type="EMBL" id="CP046455">
    <property type="protein sequence ID" value="QGU08013.1"/>
    <property type="molecule type" value="Genomic_DNA"/>
</dbReference>
<dbReference type="EC" id="2.7.7.-" evidence="5"/>
<evidence type="ECO:0000256" key="1">
    <source>
        <dbReference type="ARBA" id="ARBA00001957"/>
    </source>
</evidence>
<evidence type="ECO:0000256" key="3">
    <source>
        <dbReference type="ARBA" id="ARBA00022553"/>
    </source>
</evidence>
<keyword evidence="5" id="KW-0548">Nucleotidyltransferase</keyword>
<name>A0A6B8VV53_9CORY</name>
<dbReference type="RefSeq" id="WP_197088343.1">
    <property type="nucleotide sequence ID" value="NZ_CP046455.1"/>
</dbReference>
<dbReference type="InterPro" id="IPR001031">
    <property type="entry name" value="Thioesterase"/>
</dbReference>
<dbReference type="InterPro" id="IPR001242">
    <property type="entry name" value="Condensation_dom"/>
</dbReference>
<dbReference type="UniPathway" id="UPA00011"/>
<dbReference type="Pfam" id="PF00668">
    <property type="entry name" value="Condensation"/>
    <property type="match status" value="1"/>
</dbReference>
<dbReference type="Proteomes" id="UP000424462">
    <property type="component" value="Chromosome"/>
</dbReference>
<evidence type="ECO:0000256" key="2">
    <source>
        <dbReference type="ARBA" id="ARBA00022450"/>
    </source>
</evidence>
<dbReference type="GO" id="GO:0016779">
    <property type="term" value="F:nucleotidyltransferase activity"/>
    <property type="evidence" value="ECO:0007669"/>
    <property type="project" value="UniProtKB-KW"/>
</dbReference>
<dbReference type="SUPFAM" id="SSF52777">
    <property type="entry name" value="CoA-dependent acyltransferases"/>
    <property type="match status" value="2"/>
</dbReference>
<dbReference type="GO" id="GO:0044550">
    <property type="term" value="P:secondary metabolite biosynthetic process"/>
    <property type="evidence" value="ECO:0007669"/>
    <property type="project" value="TreeGrafter"/>
</dbReference>
<dbReference type="SUPFAM" id="SSF47336">
    <property type="entry name" value="ACP-like"/>
    <property type="match status" value="1"/>
</dbReference>
<dbReference type="Gene3D" id="3.30.559.10">
    <property type="entry name" value="Chloramphenicol acetyltransferase-like domain"/>
    <property type="match status" value="1"/>
</dbReference>
<dbReference type="NCBIfam" id="TIGR01733">
    <property type="entry name" value="AA-adenyl-dom"/>
    <property type="match status" value="1"/>
</dbReference>
<keyword evidence="2" id="KW-0596">Phosphopantetheine</keyword>
<dbReference type="PANTHER" id="PTHR45527">
    <property type="entry name" value="NONRIBOSOMAL PEPTIDE SYNTHETASE"/>
    <property type="match status" value="1"/>
</dbReference>
<keyword evidence="6" id="KW-1185">Reference proteome</keyword>
<dbReference type="InterPro" id="IPR020845">
    <property type="entry name" value="AMP-binding_CS"/>
</dbReference>
<dbReference type="InterPro" id="IPR009081">
    <property type="entry name" value="PP-bd_ACP"/>
</dbReference>
<dbReference type="Gene3D" id="3.30.300.30">
    <property type="match status" value="1"/>
</dbReference>
<dbReference type="Gene3D" id="3.30.559.30">
    <property type="entry name" value="Nonribosomal peptide synthetase, condensation domain"/>
    <property type="match status" value="1"/>
</dbReference>
<dbReference type="PANTHER" id="PTHR45527:SF1">
    <property type="entry name" value="FATTY ACID SYNTHASE"/>
    <property type="match status" value="1"/>
</dbReference>
<keyword evidence="3" id="KW-0597">Phosphoprotein</keyword>
<evidence type="ECO:0000259" key="4">
    <source>
        <dbReference type="PROSITE" id="PS50075"/>
    </source>
</evidence>
<comment type="cofactor">
    <cofactor evidence="1">
        <name>pantetheine 4'-phosphate</name>
        <dbReference type="ChEBI" id="CHEBI:47942"/>
    </cofactor>
</comment>
<dbReference type="GO" id="GO:0008610">
    <property type="term" value="P:lipid biosynthetic process"/>
    <property type="evidence" value="ECO:0007669"/>
    <property type="project" value="UniProtKB-ARBA"/>
</dbReference>
<evidence type="ECO:0000313" key="6">
    <source>
        <dbReference type="Proteomes" id="UP000424462"/>
    </source>
</evidence>
<gene>
    <name evidence="5" type="primary">entF</name>
    <name evidence="5" type="ORF">COCCU_10470</name>
</gene>
<dbReference type="InterPro" id="IPR023213">
    <property type="entry name" value="CAT-like_dom_sf"/>
</dbReference>
<dbReference type="GO" id="GO:0031177">
    <property type="term" value="F:phosphopantetheine binding"/>
    <property type="evidence" value="ECO:0007669"/>
    <property type="project" value="InterPro"/>
</dbReference>
<dbReference type="Gene3D" id="3.40.50.1820">
    <property type="entry name" value="alpha/beta hydrolase"/>
    <property type="match status" value="1"/>
</dbReference>
<reference evidence="5 6" key="1">
    <citation type="submission" date="2019-11" db="EMBL/GenBank/DDBJ databases">
        <title>Complete genome sequence of Corynebacterium kalinowskii 1959, a novel Corynebacterium species isolated from soil of a small paddock in Vilsendorf, Germany.</title>
        <authorList>
            <person name="Schaffert L."/>
            <person name="Ruwe M."/>
            <person name="Milse J."/>
            <person name="Hanuschka K."/>
            <person name="Ortseifen V."/>
            <person name="Droste J."/>
            <person name="Brandt D."/>
            <person name="Schlueter L."/>
            <person name="Kutter Y."/>
            <person name="Vinke S."/>
            <person name="Viehoefer P."/>
            <person name="Jacob L."/>
            <person name="Luebke N.-C."/>
            <person name="Schulte-Berndt E."/>
            <person name="Hain C."/>
            <person name="Linder M."/>
            <person name="Schmidt P."/>
            <person name="Wollenschlaeger L."/>
            <person name="Luttermann T."/>
            <person name="Thieme E."/>
            <person name="Hassa J."/>
            <person name="Haak M."/>
            <person name="Wittchen M."/>
            <person name="Mentz A."/>
            <person name="Persicke M."/>
            <person name="Busche T."/>
            <person name="Ruckert C."/>
        </authorList>
    </citation>
    <scope>NUCLEOTIDE SEQUENCE [LARGE SCALE GENOMIC DNA]</scope>
    <source>
        <strain evidence="5 6">2039</strain>
    </source>
</reference>
<dbReference type="InterPro" id="IPR042099">
    <property type="entry name" value="ANL_N_sf"/>
</dbReference>
<proteinExistence type="predicted"/>
<dbReference type="SUPFAM" id="SSF56801">
    <property type="entry name" value="Acetyl-CoA synthetase-like"/>
    <property type="match status" value="1"/>
</dbReference>
<protein>
    <submittedName>
        <fullName evidence="5">Enterobactin synthase component F</fullName>
        <ecNumber evidence="5">2.7.7.-</ecNumber>
    </submittedName>
</protein>
<dbReference type="PROSITE" id="PS50075">
    <property type="entry name" value="CARRIER"/>
    <property type="match status" value="1"/>
</dbReference>
<dbReference type="Gene3D" id="3.40.50.12780">
    <property type="entry name" value="N-terminal domain of ligase-like"/>
    <property type="match status" value="1"/>
</dbReference>
<dbReference type="InterPro" id="IPR000873">
    <property type="entry name" value="AMP-dep_synth/lig_dom"/>
</dbReference>
<accession>A0A6B8VV53</accession>
<dbReference type="Pfam" id="PF00975">
    <property type="entry name" value="Thioesterase"/>
    <property type="match status" value="1"/>
</dbReference>
<dbReference type="InterPro" id="IPR036736">
    <property type="entry name" value="ACP-like_sf"/>
</dbReference>
<dbReference type="Pfam" id="PF00501">
    <property type="entry name" value="AMP-binding"/>
    <property type="match status" value="1"/>
</dbReference>
<dbReference type="InterPro" id="IPR029058">
    <property type="entry name" value="AB_hydrolase_fold"/>
</dbReference>
<organism evidence="5 6">
    <name type="scientific">Corynebacterium occultum</name>
    <dbReference type="NCBI Taxonomy" id="2675219"/>
    <lineage>
        <taxon>Bacteria</taxon>
        <taxon>Bacillati</taxon>
        <taxon>Actinomycetota</taxon>
        <taxon>Actinomycetes</taxon>
        <taxon>Mycobacteriales</taxon>
        <taxon>Corynebacteriaceae</taxon>
        <taxon>Corynebacterium</taxon>
    </lineage>
</organism>
<feature type="domain" description="Carrier" evidence="4">
    <location>
        <begin position="943"/>
        <end position="1018"/>
    </location>
</feature>
<dbReference type="InterPro" id="IPR010071">
    <property type="entry name" value="AA_adenyl_dom"/>
</dbReference>
<dbReference type="PROSITE" id="PS00455">
    <property type="entry name" value="AMP_BINDING"/>
    <property type="match status" value="1"/>
</dbReference>
<keyword evidence="5" id="KW-0808">Transferase</keyword>
<dbReference type="GO" id="GO:0005737">
    <property type="term" value="C:cytoplasm"/>
    <property type="evidence" value="ECO:0007669"/>
    <property type="project" value="TreeGrafter"/>
</dbReference>
<dbReference type="KEGG" id="cok:COCCU_10470"/>
<dbReference type="AlphaFoldDB" id="A0A6B8VV53"/>
<sequence>MSPTLTADATLTPGQTAVLYGHLAEPESSQYQCAELLNFTGEVDLDHLAATITTCFNQLAAFQSEYILDEDGQPRKVPHPHHFEVEVLDLPVDTDPVTWAESAIELTGPLKGRTLAGNHLIRQAGKILWLTRIHHVIGDGFAIHALIRWIAESYTRGEVSDPPFAEHHTALTLAAEYEASEGFTADRQFWATQPLSTNPPALRPATGKENARAHGLASVSPEVRRGLRALARELTLSEADLLTALTAVYGARLSGSEDYTLGFPMLNRPMGARVALTPQANVLPLRLECPRGRTLAQQARDTAAAMAKVKAHGAYRSEWLRRDLRIADPDTRLWGADVNIRPFSVIFPFAQAQATLQSIAVGPVGDVEIIYQMLADGGLMVQLLATSGYPAEELSAHATRLADLLARVVAQGAELNLDELPMVTETEQETLIEGFNDTTRELETEVLAGLIDSARQHLDPQATALYFGEQQLNRADYDHQVDGLAAQLITQLQLHPGQVIAVHLHRSPALLIAVAAVVRAGAAFVPISPDLPEERRRVMLEQSGAVGVIHGGDPFPGQLPGIELPEDRVHVTTASAPADFAPVRPGPDELAYVLFTSGSTGTPKAVAVGQRAIVNRLAWMTRRLGINASTTLIQKTPISFDVSVWELLLPLTHACPITVATPDSHLDPRVLAAQMIETGVEVAHFVPSALSAFVAVVEAEGIALPALRQVIASGEALDPVLASRTLRVLGVELDNLYGPAEAAIDVTAHACQLDEGLTPIGGPVDNTRLYVLDDADHPQPIGYPGRLMIAGIQVGLGYLGQPELSSEKFRADPYVAGGRLYDSGDLVSWTPVGTLLFHGRRDGQVKLRGQRLDLGEVSAAAAGTRGVSGAVTLLKQLAGSAALITYVTGEVTPAAVREECARLLPAYMVPAAVVKLVEFPLTRNGKLDTSQLPEAEIRAEFGEASNEKEAQVCQIFSEVLGGVAVGPETRFFEAGGTSLTAVSLAVALSEQLGVTVGIADVFAAHSPRELLAALGQEEQLGLARLLSLRAHTSGVPVICLHPAGGLGWSYTGLLPFLDQVRGVIAVQSPGLDGGPQASSLAQEAAEVAEALCELGHPQIDLVGWSVGGVLAQELSCVLAELPGAPQVRKLCLLDAYPAELWRSLPAPTEWELLEGVLTMAGTDAHPGEELDLERVIARISAAGSAFAQLGDQTLRRVIRLIGHNAALMKSHRTRRSDLKVEMFKAERNPQHMDEQAWEPFLGELRVHRLDVTHPQLVAPAQLRYLGEVLV</sequence>
<dbReference type="InterPro" id="IPR045851">
    <property type="entry name" value="AMP-bd_C_sf"/>
</dbReference>
<evidence type="ECO:0000313" key="5">
    <source>
        <dbReference type="EMBL" id="QGU08013.1"/>
    </source>
</evidence>
<dbReference type="SUPFAM" id="SSF53474">
    <property type="entry name" value="alpha/beta-Hydrolases"/>
    <property type="match status" value="1"/>
</dbReference>
<dbReference type="Pfam" id="PF00550">
    <property type="entry name" value="PP-binding"/>
    <property type="match status" value="1"/>
</dbReference>
<dbReference type="SMART" id="SM00823">
    <property type="entry name" value="PKS_PP"/>
    <property type="match status" value="1"/>
</dbReference>
<dbReference type="InterPro" id="IPR020806">
    <property type="entry name" value="PKS_PP-bd"/>
</dbReference>
<dbReference type="GO" id="GO:0043041">
    <property type="term" value="P:amino acid activation for nonribosomal peptide biosynthetic process"/>
    <property type="evidence" value="ECO:0007669"/>
    <property type="project" value="TreeGrafter"/>
</dbReference>